<proteinExistence type="predicted"/>
<protein>
    <submittedName>
        <fullName evidence="2">Uncharacterized protein LOC112054919</fullName>
    </submittedName>
</protein>
<dbReference type="AlphaFoldDB" id="A0A6J1P2G1"/>
<accession>A0A6J1P2G1</accession>
<sequence length="397" mass="46772">MVVLTAVNGRKLIENLPRASKHRSTDNNADFYQATYQLPVDFKHLTREGIGDGDFKQPFDGLRYKLIKEGDLDRVIESLPKLDLKSKHELSQRNLPVFSSPRDEIEYYNNIYNSTDKKTSGLFDFSSILEKNLRNPFISRREKILDIQKARNFTKAAKAMPRKENTTEYFQKNRFFRKPQRNSLKINWTTCDEFAINAVFHPDDIVNIKWLPFFIWSKRGFLTTVTHTFSHPTKKNVQYYRSTFGPHYKNIDWQQPKLLMKERRNMLLIAGDRKGLFYGIPDHELPEDHHLMKNLYLPTIKLRLKIHDPYLAMMYCDDHYAAIMAELGTGPKSEHDTFLEASTLNFKGKGTTVRRDIEEEKFIANMQQRIKIEDEENKFIRIHRPIGDVDIKVRHAK</sequence>
<keyword evidence="1" id="KW-1185">Reference proteome</keyword>
<name>A0A6J1P2G1_BICAN</name>
<dbReference type="RefSeq" id="XP_023950631.2">
    <property type="nucleotide sequence ID" value="XM_024094863.2"/>
</dbReference>
<evidence type="ECO:0000313" key="1">
    <source>
        <dbReference type="Proteomes" id="UP001652582"/>
    </source>
</evidence>
<dbReference type="KEGG" id="bany:112054919"/>
<dbReference type="OrthoDB" id="7383284at2759"/>
<reference evidence="2" key="1">
    <citation type="submission" date="2025-08" db="UniProtKB">
        <authorList>
            <consortium name="RefSeq"/>
        </authorList>
    </citation>
    <scope>IDENTIFICATION</scope>
</reference>
<gene>
    <name evidence="2" type="primary">LOC112054919</name>
</gene>
<dbReference type="Proteomes" id="UP001652582">
    <property type="component" value="Chromosome 8"/>
</dbReference>
<evidence type="ECO:0000313" key="2">
    <source>
        <dbReference type="RefSeq" id="XP_023950631.2"/>
    </source>
</evidence>
<dbReference type="GeneID" id="112054919"/>
<organism evidence="1 2">
    <name type="scientific">Bicyclus anynana</name>
    <name type="common">Squinting bush brown butterfly</name>
    <dbReference type="NCBI Taxonomy" id="110368"/>
    <lineage>
        <taxon>Eukaryota</taxon>
        <taxon>Metazoa</taxon>
        <taxon>Ecdysozoa</taxon>
        <taxon>Arthropoda</taxon>
        <taxon>Hexapoda</taxon>
        <taxon>Insecta</taxon>
        <taxon>Pterygota</taxon>
        <taxon>Neoptera</taxon>
        <taxon>Endopterygota</taxon>
        <taxon>Lepidoptera</taxon>
        <taxon>Glossata</taxon>
        <taxon>Ditrysia</taxon>
        <taxon>Papilionoidea</taxon>
        <taxon>Nymphalidae</taxon>
        <taxon>Satyrinae</taxon>
        <taxon>Satyrini</taxon>
        <taxon>Mycalesina</taxon>
        <taxon>Bicyclus</taxon>
    </lineage>
</organism>